<sequence>MKLASYWLETAPPFTAGSPGPSEGRYDVAVVGAGFTGLSAALALAKRGARVAVLEAEGVGSAASGRNGGQCNNGFASDYRAIATRFGEERAAALYHAYDAAVDSVERLVREEGIDCDFRRTGKIKLAAKPEHFDKLQRTYEALSPRADPDTHLVPASAIRGEVGSDAFYGGLVYAKSGGMHVGKFARGLARAAAGHGAAVFENAPVTRLHRLSGTAHEVTTPRGTLTANQVLMATGASTVGPLGWFRRRIVPVGSFVIVTEPLPRDVLDRLMPTRRMATNTKNVGTYFRVTPDDRLLFGGRARFAVSNPLSDEKSGRVLRRALDQVFPELARARIDYCWGGVVDMTADRLPRAGVRDGLYYSMGYSGHGTQMATHMGQVMAEVLEGRAERNPFAGWDWKAIPGHFGPPWFLPFVGAYYRLQDVLH</sequence>
<evidence type="ECO:0000313" key="3">
    <source>
        <dbReference type="EMBL" id="BAQ44272.1"/>
    </source>
</evidence>
<dbReference type="PATRIC" id="fig|270351.10.peg.826"/>
<evidence type="ECO:0000256" key="1">
    <source>
        <dbReference type="ARBA" id="ARBA00023002"/>
    </source>
</evidence>
<dbReference type="EMBL" id="AP014704">
    <property type="protein sequence ID" value="BAQ44272.1"/>
    <property type="molecule type" value="Genomic_DNA"/>
</dbReference>
<dbReference type="OrthoDB" id="9814969at2"/>
<dbReference type="Gene3D" id="3.30.9.10">
    <property type="entry name" value="D-Amino Acid Oxidase, subunit A, domain 2"/>
    <property type="match status" value="1"/>
</dbReference>
<protein>
    <submittedName>
        <fullName evidence="3">FAD-dependent oxidoreductase</fullName>
    </submittedName>
</protein>
<dbReference type="Proteomes" id="UP000061432">
    <property type="component" value="Chromosome"/>
</dbReference>
<dbReference type="PANTHER" id="PTHR13847:SF281">
    <property type="entry name" value="FAD DEPENDENT OXIDOREDUCTASE DOMAIN-CONTAINING PROTEIN"/>
    <property type="match status" value="1"/>
</dbReference>
<dbReference type="STRING" id="270351.Maq22A_c04245"/>
<dbReference type="InterPro" id="IPR006076">
    <property type="entry name" value="FAD-dep_OxRdtase"/>
</dbReference>
<dbReference type="RefSeq" id="WP_060845812.1">
    <property type="nucleotide sequence ID" value="NZ_AP014704.1"/>
</dbReference>
<dbReference type="Pfam" id="PF01266">
    <property type="entry name" value="DAO"/>
    <property type="match status" value="1"/>
</dbReference>
<reference evidence="4" key="2">
    <citation type="submission" date="2015-01" db="EMBL/GenBank/DDBJ databases">
        <title>Complete genome sequence of Methylobacterium aquaticum strain 22A.</title>
        <authorList>
            <person name="Tani A."/>
            <person name="Ogura Y."/>
            <person name="Hayashi T."/>
        </authorList>
    </citation>
    <scope>NUCLEOTIDE SEQUENCE [LARGE SCALE GENOMIC DNA]</scope>
    <source>
        <strain evidence="4">MA-22A</strain>
    </source>
</reference>
<feature type="domain" description="FAD dependent oxidoreductase" evidence="2">
    <location>
        <begin position="27"/>
        <end position="382"/>
    </location>
</feature>
<dbReference type="GO" id="GO:0005737">
    <property type="term" value="C:cytoplasm"/>
    <property type="evidence" value="ECO:0007669"/>
    <property type="project" value="TreeGrafter"/>
</dbReference>
<organism evidence="3 4">
    <name type="scientific">Methylobacterium aquaticum</name>
    <dbReference type="NCBI Taxonomy" id="270351"/>
    <lineage>
        <taxon>Bacteria</taxon>
        <taxon>Pseudomonadati</taxon>
        <taxon>Pseudomonadota</taxon>
        <taxon>Alphaproteobacteria</taxon>
        <taxon>Hyphomicrobiales</taxon>
        <taxon>Methylobacteriaceae</taxon>
        <taxon>Methylobacterium</taxon>
    </lineage>
</organism>
<dbReference type="GO" id="GO:0016491">
    <property type="term" value="F:oxidoreductase activity"/>
    <property type="evidence" value="ECO:0007669"/>
    <property type="project" value="UniProtKB-KW"/>
</dbReference>
<dbReference type="SUPFAM" id="SSF51905">
    <property type="entry name" value="FAD/NAD(P)-binding domain"/>
    <property type="match status" value="1"/>
</dbReference>
<reference evidence="3 4" key="1">
    <citation type="journal article" date="2015" name="Genome Announc.">
        <title>Complete Genome Sequence of Methylobacterium aquaticum Strain 22A, Isolated from Racomitrium japonicum Moss.</title>
        <authorList>
            <person name="Tani A."/>
            <person name="Ogura Y."/>
            <person name="Hayashi T."/>
            <person name="Kimbara K."/>
        </authorList>
    </citation>
    <scope>NUCLEOTIDE SEQUENCE [LARGE SCALE GENOMIC DNA]</scope>
    <source>
        <strain evidence="3 4">MA-22A</strain>
    </source>
</reference>
<proteinExistence type="predicted"/>
<dbReference type="InterPro" id="IPR036188">
    <property type="entry name" value="FAD/NAD-bd_sf"/>
</dbReference>
<dbReference type="PANTHER" id="PTHR13847">
    <property type="entry name" value="SARCOSINE DEHYDROGENASE-RELATED"/>
    <property type="match status" value="1"/>
</dbReference>
<accession>A0A0C6FBU5</accession>
<name>A0A0C6FBU5_9HYPH</name>
<evidence type="ECO:0000259" key="2">
    <source>
        <dbReference type="Pfam" id="PF01266"/>
    </source>
</evidence>
<dbReference type="KEGG" id="maqu:Maq22A_c04245"/>
<gene>
    <name evidence="3" type="primary">dadA</name>
    <name evidence="3" type="ORF">Maq22A_c04245</name>
</gene>
<keyword evidence="1" id="KW-0560">Oxidoreductase</keyword>
<dbReference type="AlphaFoldDB" id="A0A0C6FBU5"/>
<dbReference type="Gene3D" id="3.50.50.60">
    <property type="entry name" value="FAD/NAD(P)-binding domain"/>
    <property type="match status" value="1"/>
</dbReference>
<evidence type="ECO:0000313" key="4">
    <source>
        <dbReference type="Proteomes" id="UP000061432"/>
    </source>
</evidence>